<proteinExistence type="predicted"/>
<protein>
    <submittedName>
        <fullName evidence="2">Uncharacterized protein</fullName>
    </submittedName>
</protein>
<dbReference type="SUPFAM" id="SSF56770">
    <property type="entry name" value="HydA/Nqo6-like"/>
    <property type="match status" value="1"/>
</dbReference>
<evidence type="ECO:0000256" key="1">
    <source>
        <dbReference type="SAM" id="MobiDB-lite"/>
    </source>
</evidence>
<keyword evidence="3" id="KW-1185">Reference proteome</keyword>
<gene>
    <name evidence="2" type="ORF">SAMN04489806_1005</name>
</gene>
<reference evidence="2 3" key="1">
    <citation type="submission" date="2016-10" db="EMBL/GenBank/DDBJ databases">
        <authorList>
            <person name="de Groot N.N."/>
        </authorList>
    </citation>
    <scope>NUCLEOTIDE SEQUENCE [LARGE SCALE GENOMIC DNA]</scope>
    <source>
        <strain evidence="2 3">DSM 21799</strain>
    </source>
</reference>
<sequence>MGLRASIALRAVQSVHVLVVEAPGWGVTRMRVEAELARRGWAAARSPADADVLLVCGVPGKKLESVCARIWSQLPGPRARVAVHGASDVASALEKAATELLDDGRQQGDARTRSHQPMETRETEPAEHGGNEESAEHSKPMDMDMDMDMDMSMDMPMPGGIPLASGGSDRDGLEMDVLHVPLGPVLPHWPAGLVVHCALQGDVIVSAEPEVLPAGLQPNNGGPIGNNDRSAEDERRSTVIRLSDAAVQVLALAGWSHAAGRARRIRDEVSAGTALVDVAADLDGLARSVSRSWLLRWALKGITVGGAFANAGEGIGQDEPETVRDRLIGWLDEARRIARDNREAYESPDNPELQRSLLDAIPRLLSGTDVATARLIVAGLAIQTAQIAQDREPRT</sequence>
<name>A0A1H4K5V3_9MICO</name>
<feature type="region of interest" description="Disordered" evidence="1">
    <location>
        <begin position="214"/>
        <end position="235"/>
    </location>
</feature>
<evidence type="ECO:0000313" key="2">
    <source>
        <dbReference type="EMBL" id="SEB53282.1"/>
    </source>
</evidence>
<accession>A0A1H4K5V3</accession>
<dbReference type="Proteomes" id="UP000199183">
    <property type="component" value="Unassembled WGS sequence"/>
</dbReference>
<organism evidence="2 3">
    <name type="scientific">Paramicrobacterium humi</name>
    <dbReference type="NCBI Taxonomy" id="640635"/>
    <lineage>
        <taxon>Bacteria</taxon>
        <taxon>Bacillati</taxon>
        <taxon>Actinomycetota</taxon>
        <taxon>Actinomycetes</taxon>
        <taxon>Micrococcales</taxon>
        <taxon>Microbacteriaceae</taxon>
        <taxon>Paramicrobacterium</taxon>
    </lineage>
</organism>
<feature type="compositionally biased region" description="Basic and acidic residues" evidence="1">
    <location>
        <begin position="102"/>
        <end position="142"/>
    </location>
</feature>
<dbReference type="EMBL" id="FNRY01000001">
    <property type="protein sequence ID" value="SEB53282.1"/>
    <property type="molecule type" value="Genomic_DNA"/>
</dbReference>
<dbReference type="AlphaFoldDB" id="A0A1H4K5V3"/>
<feature type="region of interest" description="Disordered" evidence="1">
    <location>
        <begin position="99"/>
        <end position="143"/>
    </location>
</feature>
<dbReference type="STRING" id="640635.SAMN04489806_1005"/>
<evidence type="ECO:0000313" key="3">
    <source>
        <dbReference type="Proteomes" id="UP000199183"/>
    </source>
</evidence>